<comment type="subcellular location">
    <subcellularLocation>
        <location evidence="1">Cell membrane</location>
        <topology evidence="1">Peripheral membrane protein</topology>
    </subcellularLocation>
</comment>
<dbReference type="NCBIfam" id="TIGR04520">
    <property type="entry name" value="ECF_ATPase_1"/>
    <property type="match status" value="1"/>
</dbReference>
<evidence type="ECO:0000256" key="1">
    <source>
        <dbReference type="ARBA" id="ARBA00004202"/>
    </source>
</evidence>
<protein>
    <submittedName>
        <fullName evidence="10">Energy-coupling factor transporter ATPase</fullName>
    </submittedName>
</protein>
<dbReference type="Gene3D" id="3.40.50.300">
    <property type="entry name" value="P-loop containing nucleotide triphosphate hydrolases"/>
    <property type="match status" value="1"/>
</dbReference>
<evidence type="ECO:0000256" key="6">
    <source>
        <dbReference type="ARBA" id="ARBA00022840"/>
    </source>
</evidence>
<dbReference type="GO" id="GO:0016887">
    <property type="term" value="F:ATP hydrolysis activity"/>
    <property type="evidence" value="ECO:0007669"/>
    <property type="project" value="InterPro"/>
</dbReference>
<feature type="domain" description="ABC transporter" evidence="9">
    <location>
        <begin position="4"/>
        <end position="238"/>
    </location>
</feature>
<keyword evidence="6" id="KW-0067">ATP-binding</keyword>
<reference evidence="10" key="2">
    <citation type="submission" date="2021-04" db="EMBL/GenBank/DDBJ databases">
        <authorList>
            <person name="Gilroy R."/>
        </authorList>
    </citation>
    <scope>NUCLEOTIDE SEQUENCE</scope>
    <source>
        <strain evidence="10">876</strain>
    </source>
</reference>
<dbReference type="PANTHER" id="PTHR43553">
    <property type="entry name" value="HEAVY METAL TRANSPORTER"/>
    <property type="match status" value="1"/>
</dbReference>
<accession>A0A9E2KW25</accession>
<dbReference type="GO" id="GO:0043190">
    <property type="term" value="C:ATP-binding cassette (ABC) transporter complex"/>
    <property type="evidence" value="ECO:0007669"/>
    <property type="project" value="TreeGrafter"/>
</dbReference>
<dbReference type="CDD" id="cd03225">
    <property type="entry name" value="ABC_cobalt_CbiO_domain1"/>
    <property type="match status" value="1"/>
</dbReference>
<keyword evidence="3" id="KW-0813">Transport</keyword>
<name>A0A9E2KW25_9LACO</name>
<dbReference type="FunFam" id="3.40.50.300:FF:000224">
    <property type="entry name" value="Energy-coupling factor transporter ATP-binding protein EcfA"/>
    <property type="match status" value="1"/>
</dbReference>
<dbReference type="SUPFAM" id="SSF52540">
    <property type="entry name" value="P-loop containing nucleoside triphosphate hydrolases"/>
    <property type="match status" value="1"/>
</dbReference>
<dbReference type="Pfam" id="PF00005">
    <property type="entry name" value="ABC_tran"/>
    <property type="match status" value="1"/>
</dbReference>
<dbReference type="AlphaFoldDB" id="A0A9E2KW25"/>
<dbReference type="SMART" id="SM00382">
    <property type="entry name" value="AAA"/>
    <property type="match status" value="1"/>
</dbReference>
<proteinExistence type="inferred from homology"/>
<keyword evidence="4" id="KW-1003">Cell membrane</keyword>
<evidence type="ECO:0000256" key="4">
    <source>
        <dbReference type="ARBA" id="ARBA00022475"/>
    </source>
</evidence>
<evidence type="ECO:0000256" key="7">
    <source>
        <dbReference type="ARBA" id="ARBA00022967"/>
    </source>
</evidence>
<evidence type="ECO:0000256" key="2">
    <source>
        <dbReference type="ARBA" id="ARBA00005417"/>
    </source>
</evidence>
<organism evidence="10 11">
    <name type="scientific">Candidatus Limosilactobacillus merdavium</name>
    <dbReference type="NCBI Taxonomy" id="2838651"/>
    <lineage>
        <taxon>Bacteria</taxon>
        <taxon>Bacillati</taxon>
        <taxon>Bacillota</taxon>
        <taxon>Bacilli</taxon>
        <taxon>Lactobacillales</taxon>
        <taxon>Lactobacillaceae</taxon>
        <taxon>Limosilactobacillus</taxon>
    </lineage>
</organism>
<dbReference type="PROSITE" id="PS50893">
    <property type="entry name" value="ABC_TRANSPORTER_2"/>
    <property type="match status" value="1"/>
</dbReference>
<evidence type="ECO:0000256" key="3">
    <source>
        <dbReference type="ARBA" id="ARBA00022448"/>
    </source>
</evidence>
<dbReference type="InterPro" id="IPR017871">
    <property type="entry name" value="ABC_transporter-like_CS"/>
</dbReference>
<dbReference type="PROSITE" id="PS00211">
    <property type="entry name" value="ABC_TRANSPORTER_1"/>
    <property type="match status" value="1"/>
</dbReference>
<dbReference type="InterPro" id="IPR050095">
    <property type="entry name" value="ECF_ABC_transporter_ATP-bd"/>
</dbReference>
<reference evidence="10" key="1">
    <citation type="journal article" date="2021" name="PeerJ">
        <title>Extensive microbial diversity within the chicken gut microbiome revealed by metagenomics and culture.</title>
        <authorList>
            <person name="Gilroy R."/>
            <person name="Ravi A."/>
            <person name="Getino M."/>
            <person name="Pursley I."/>
            <person name="Horton D.L."/>
            <person name="Alikhan N.F."/>
            <person name="Baker D."/>
            <person name="Gharbi K."/>
            <person name="Hall N."/>
            <person name="Watson M."/>
            <person name="Adriaenssens E.M."/>
            <person name="Foster-Nyarko E."/>
            <person name="Jarju S."/>
            <person name="Secka A."/>
            <person name="Antonio M."/>
            <person name="Oren A."/>
            <person name="Chaudhuri R.R."/>
            <person name="La Ragione R."/>
            <person name="Hildebrand F."/>
            <person name="Pallen M.J."/>
        </authorList>
    </citation>
    <scope>NUCLEOTIDE SEQUENCE</scope>
    <source>
        <strain evidence="10">876</strain>
    </source>
</reference>
<dbReference type="EMBL" id="JAHLFK010000050">
    <property type="protein sequence ID" value="MBU3830188.1"/>
    <property type="molecule type" value="Genomic_DNA"/>
</dbReference>
<gene>
    <name evidence="10" type="ORF">H9843_04775</name>
</gene>
<dbReference type="GO" id="GO:0005524">
    <property type="term" value="F:ATP binding"/>
    <property type="evidence" value="ECO:0007669"/>
    <property type="project" value="UniProtKB-KW"/>
</dbReference>
<sequence>MEKINFNHVTFKYSDSKRFQIKDQSFTLPTNKWIAIVGHNGSGKSTIVRLLNGLLKPASGEIHIGDLKVTEESLPEVHKLVGMVFQNPENQFVGSTVAEDIAFGLENYNIAPEKMPGIIRSVLEKVGMTDYANHLISDLSGGQKQRVAIAGVLAVKPKIIVFDEATSMLDPMGRKSVMQLLQTLHEEDQYTIIMITHDLNKAELADHVLIVDQGKILANGDSRKILANQELFAKLQIAPATGQQLKNNLVQAGIEVPQEYLTTGEMIKWLKHKLN</sequence>
<dbReference type="InterPro" id="IPR030947">
    <property type="entry name" value="EcfA_1"/>
</dbReference>
<dbReference type="InterPro" id="IPR003593">
    <property type="entry name" value="AAA+_ATPase"/>
</dbReference>
<keyword evidence="8" id="KW-0472">Membrane</keyword>
<evidence type="ECO:0000259" key="9">
    <source>
        <dbReference type="PROSITE" id="PS50893"/>
    </source>
</evidence>
<dbReference type="InterPro" id="IPR015856">
    <property type="entry name" value="ABC_transpr_CbiO/EcfA_su"/>
</dbReference>
<keyword evidence="5" id="KW-0547">Nucleotide-binding</keyword>
<comment type="similarity">
    <text evidence="2">Belongs to the ABC transporter superfamily.</text>
</comment>
<dbReference type="PANTHER" id="PTHR43553:SF24">
    <property type="entry name" value="ENERGY-COUPLING FACTOR TRANSPORTER ATP-BINDING PROTEIN ECFA1"/>
    <property type="match status" value="1"/>
</dbReference>
<keyword evidence="7" id="KW-1278">Translocase</keyword>
<dbReference type="GO" id="GO:0042626">
    <property type="term" value="F:ATPase-coupled transmembrane transporter activity"/>
    <property type="evidence" value="ECO:0007669"/>
    <property type="project" value="TreeGrafter"/>
</dbReference>
<comment type="caution">
    <text evidence="10">The sequence shown here is derived from an EMBL/GenBank/DDBJ whole genome shotgun (WGS) entry which is preliminary data.</text>
</comment>
<evidence type="ECO:0000256" key="5">
    <source>
        <dbReference type="ARBA" id="ARBA00022741"/>
    </source>
</evidence>
<evidence type="ECO:0000313" key="10">
    <source>
        <dbReference type="EMBL" id="MBU3830188.1"/>
    </source>
</evidence>
<evidence type="ECO:0000256" key="8">
    <source>
        <dbReference type="ARBA" id="ARBA00023136"/>
    </source>
</evidence>
<evidence type="ECO:0000313" key="11">
    <source>
        <dbReference type="Proteomes" id="UP000824180"/>
    </source>
</evidence>
<dbReference type="Proteomes" id="UP000824180">
    <property type="component" value="Unassembled WGS sequence"/>
</dbReference>
<dbReference type="NCBIfam" id="NF010167">
    <property type="entry name" value="PRK13648.1"/>
    <property type="match status" value="1"/>
</dbReference>
<dbReference type="InterPro" id="IPR027417">
    <property type="entry name" value="P-loop_NTPase"/>
</dbReference>
<dbReference type="InterPro" id="IPR003439">
    <property type="entry name" value="ABC_transporter-like_ATP-bd"/>
</dbReference>